<dbReference type="InterPro" id="IPR040358">
    <property type="entry name" value="At4g22758-like"/>
</dbReference>
<dbReference type="InterPro" id="IPR055482">
    <property type="entry name" value="DUF7054"/>
</dbReference>
<organism evidence="3 4">
    <name type="scientific">Clitoria ternatea</name>
    <name type="common">Butterfly pea</name>
    <dbReference type="NCBI Taxonomy" id="43366"/>
    <lineage>
        <taxon>Eukaryota</taxon>
        <taxon>Viridiplantae</taxon>
        <taxon>Streptophyta</taxon>
        <taxon>Embryophyta</taxon>
        <taxon>Tracheophyta</taxon>
        <taxon>Spermatophyta</taxon>
        <taxon>Magnoliopsida</taxon>
        <taxon>eudicotyledons</taxon>
        <taxon>Gunneridae</taxon>
        <taxon>Pentapetalae</taxon>
        <taxon>rosids</taxon>
        <taxon>fabids</taxon>
        <taxon>Fabales</taxon>
        <taxon>Fabaceae</taxon>
        <taxon>Papilionoideae</taxon>
        <taxon>50 kb inversion clade</taxon>
        <taxon>NPAAA clade</taxon>
        <taxon>indigoferoid/millettioid clade</taxon>
        <taxon>Phaseoleae</taxon>
        <taxon>Clitoria</taxon>
    </lineage>
</organism>
<dbReference type="EMBL" id="JAYKXN010000008">
    <property type="protein sequence ID" value="KAK7264437.1"/>
    <property type="molecule type" value="Genomic_DNA"/>
</dbReference>
<accession>A0AAN9EVB2</accession>
<comment type="caution">
    <text evidence="3">The sequence shown here is derived from an EMBL/GenBank/DDBJ whole genome shotgun (WGS) entry which is preliminary data.</text>
</comment>
<dbReference type="Proteomes" id="UP001359559">
    <property type="component" value="Unassembled WGS sequence"/>
</dbReference>
<dbReference type="Pfam" id="PF23156">
    <property type="entry name" value="DUF7054"/>
    <property type="match status" value="1"/>
</dbReference>
<dbReference type="AlphaFoldDB" id="A0AAN9EVB2"/>
<protein>
    <recommendedName>
        <fullName evidence="2">DUF7054 domain-containing protein</fullName>
    </recommendedName>
</protein>
<reference evidence="3 4" key="1">
    <citation type="submission" date="2024-01" db="EMBL/GenBank/DDBJ databases">
        <title>The genomes of 5 underutilized Papilionoideae crops provide insights into root nodulation and disease resistance.</title>
        <authorList>
            <person name="Yuan L."/>
        </authorList>
    </citation>
    <scope>NUCLEOTIDE SEQUENCE [LARGE SCALE GENOMIC DNA]</scope>
    <source>
        <strain evidence="3">LY-2023</strain>
        <tissue evidence="3">Leaf</tissue>
    </source>
</reference>
<proteinExistence type="predicted"/>
<name>A0AAN9EVB2_CLITE</name>
<sequence>MTSPSPVGHRRKFSGKPPPSSGRKLQNSPPEKHVWRFVPAPLSPKLHAESQVRAWKVLVNVTIENRLGAVQVLVSPEETVGDLIKAALVSYEREKRRPLLNNTDPECYRLHYSSFALQSLKTEEKLMKLGSRNFFLCSKPPTSCPEKEKMDSAFPLMILAHFLL</sequence>
<evidence type="ECO:0000313" key="4">
    <source>
        <dbReference type="Proteomes" id="UP001359559"/>
    </source>
</evidence>
<dbReference type="PANTHER" id="PTHR33270">
    <property type="entry name" value="BNAC05G50380D PROTEIN"/>
    <property type="match status" value="1"/>
</dbReference>
<feature type="region of interest" description="Disordered" evidence="1">
    <location>
        <begin position="1"/>
        <end position="31"/>
    </location>
</feature>
<dbReference type="PANTHER" id="PTHR33270:SF7">
    <property type="entry name" value="SNRNP25 UBIQUITIN-LIKE DOMAIN-CONTAINING PROTEIN"/>
    <property type="match status" value="1"/>
</dbReference>
<evidence type="ECO:0000256" key="1">
    <source>
        <dbReference type="SAM" id="MobiDB-lite"/>
    </source>
</evidence>
<gene>
    <name evidence="3" type="ORF">RJT34_32046</name>
</gene>
<feature type="domain" description="DUF7054" evidence="2">
    <location>
        <begin position="55"/>
        <end position="137"/>
    </location>
</feature>
<evidence type="ECO:0000313" key="3">
    <source>
        <dbReference type="EMBL" id="KAK7264437.1"/>
    </source>
</evidence>
<keyword evidence="4" id="KW-1185">Reference proteome</keyword>
<evidence type="ECO:0000259" key="2">
    <source>
        <dbReference type="Pfam" id="PF23156"/>
    </source>
</evidence>